<sequence length="135" mass="16131">MKSRKQKIAKKAKQGLRNYQRKLDHEYRLQAELGTERFGYWQFPLYGVSAREIYARSTWFGDWQQDKPPQGKRVYHIEIVIKEKVVNRTFVDGYRTEPCHFGDIYGVVVNHLDELYEQNPQLSPNSYQSFARIRT</sequence>
<comment type="caution">
    <text evidence="1">The sequence shown here is derived from an EMBL/GenBank/DDBJ whole genome shotgun (WGS) entry which is preliminary data.</text>
</comment>
<dbReference type="RefSeq" id="WP_078253832.1">
    <property type="nucleotide sequence ID" value="NZ_MUYU01000009.1"/>
</dbReference>
<name>A0A1T0CQP5_9GAMM</name>
<dbReference type="AlphaFoldDB" id="A0A1T0CQP5"/>
<accession>A0A1T0CQP5</accession>
<gene>
    <name evidence="1" type="ORF">B0680_04350</name>
</gene>
<evidence type="ECO:0000313" key="2">
    <source>
        <dbReference type="Proteomes" id="UP000189800"/>
    </source>
</evidence>
<proteinExistence type="predicted"/>
<keyword evidence="2" id="KW-1185">Reference proteome</keyword>
<dbReference type="Proteomes" id="UP000189800">
    <property type="component" value="Unassembled WGS sequence"/>
</dbReference>
<evidence type="ECO:0000313" key="1">
    <source>
        <dbReference type="EMBL" id="OOS24663.1"/>
    </source>
</evidence>
<organism evidence="1 2">
    <name type="scientific">Moraxella pluranimalium</name>
    <dbReference type="NCBI Taxonomy" id="470453"/>
    <lineage>
        <taxon>Bacteria</taxon>
        <taxon>Pseudomonadati</taxon>
        <taxon>Pseudomonadota</taxon>
        <taxon>Gammaproteobacteria</taxon>
        <taxon>Moraxellales</taxon>
        <taxon>Moraxellaceae</taxon>
        <taxon>Moraxella</taxon>
    </lineage>
</organism>
<dbReference type="STRING" id="470453.B0680_04350"/>
<protein>
    <submittedName>
        <fullName evidence="1">Uncharacterized protein</fullName>
    </submittedName>
</protein>
<dbReference type="EMBL" id="MUYU01000009">
    <property type="protein sequence ID" value="OOS24663.1"/>
    <property type="molecule type" value="Genomic_DNA"/>
</dbReference>
<reference evidence="1 2" key="1">
    <citation type="submission" date="2017-02" db="EMBL/GenBank/DDBJ databases">
        <title>Draft genome sequence of Moraxella pluranimalium CCUG 54913T type strain.</title>
        <authorList>
            <person name="Salva-Serra F."/>
            <person name="Engstrom-Jakobsson H."/>
            <person name="Thorell K."/>
            <person name="Jaen-Luchoro D."/>
            <person name="Gonzales-Siles L."/>
            <person name="Karlsson R."/>
            <person name="Yazdan S."/>
            <person name="Boulund F."/>
            <person name="Johnning A."/>
            <person name="Engstrand L."/>
            <person name="Kristiansson E."/>
            <person name="Moore E."/>
        </authorList>
    </citation>
    <scope>NUCLEOTIDE SEQUENCE [LARGE SCALE GENOMIC DNA]</scope>
    <source>
        <strain evidence="1 2">CCUG 54913</strain>
    </source>
</reference>